<protein>
    <recommendedName>
        <fullName evidence="4">ABC-2 family transporter protein</fullName>
    </recommendedName>
</protein>
<evidence type="ECO:0000313" key="2">
    <source>
        <dbReference type="EMBL" id="MEQ2554340.1"/>
    </source>
</evidence>
<feature type="transmembrane region" description="Helical" evidence="1">
    <location>
        <begin position="73"/>
        <end position="93"/>
    </location>
</feature>
<dbReference type="EMBL" id="JBBMFS010000003">
    <property type="protein sequence ID" value="MEQ2554340.1"/>
    <property type="molecule type" value="Genomic_DNA"/>
</dbReference>
<feature type="transmembrane region" description="Helical" evidence="1">
    <location>
        <begin position="243"/>
        <end position="266"/>
    </location>
</feature>
<comment type="caution">
    <text evidence="2">The sequence shown here is derived from an EMBL/GenBank/DDBJ whole genome shotgun (WGS) entry which is preliminary data.</text>
</comment>
<accession>A0ABV1H3Q8</accession>
<feature type="transmembrane region" description="Helical" evidence="1">
    <location>
        <begin position="170"/>
        <end position="194"/>
    </location>
</feature>
<dbReference type="Proteomes" id="UP001546774">
    <property type="component" value="Unassembled WGS sequence"/>
</dbReference>
<evidence type="ECO:0008006" key="4">
    <source>
        <dbReference type="Google" id="ProtNLM"/>
    </source>
</evidence>
<proteinExistence type="predicted"/>
<gene>
    <name evidence="2" type="ORF">WMO37_04810</name>
</gene>
<evidence type="ECO:0000313" key="3">
    <source>
        <dbReference type="Proteomes" id="UP001546774"/>
    </source>
</evidence>
<keyword evidence="1" id="KW-0812">Transmembrane</keyword>
<feature type="transmembrane region" description="Helical" evidence="1">
    <location>
        <begin position="114"/>
        <end position="134"/>
    </location>
</feature>
<keyword evidence="1" id="KW-1133">Transmembrane helix</keyword>
<organism evidence="2 3">
    <name type="scientific">Lachnospira intestinalis</name>
    <dbReference type="NCBI Taxonomy" id="3133158"/>
    <lineage>
        <taxon>Bacteria</taxon>
        <taxon>Bacillati</taxon>
        <taxon>Bacillota</taxon>
        <taxon>Clostridia</taxon>
        <taxon>Lachnospirales</taxon>
        <taxon>Lachnospiraceae</taxon>
        <taxon>Lachnospira</taxon>
    </lineage>
</organism>
<evidence type="ECO:0000256" key="1">
    <source>
        <dbReference type="SAM" id="Phobius"/>
    </source>
</evidence>
<feature type="transmembrane region" description="Helical" evidence="1">
    <location>
        <begin position="201"/>
        <end position="223"/>
    </location>
</feature>
<reference evidence="2" key="1">
    <citation type="submission" date="2024-03" db="EMBL/GenBank/DDBJ databases">
        <title>Human intestinal bacterial collection.</title>
        <authorList>
            <person name="Pauvert C."/>
            <person name="Hitch T.C.A."/>
            <person name="Clavel T."/>
        </authorList>
    </citation>
    <scope>NUCLEOTIDE SEQUENCE [LARGE SCALE GENOMIC DNA]</scope>
    <source>
        <strain evidence="2">CLA-AA-H89B</strain>
    </source>
</reference>
<keyword evidence="3" id="KW-1185">Reference proteome</keyword>
<keyword evidence="1" id="KW-0472">Membrane</keyword>
<sequence length="274" mass="30697">MREQFHTEWERAVKNKMMWIAVFIGCLLAIAQTVFEAYPYARNPLIFYRGSDGQPASLFMYWFGLNSGSPYKVTFLTIFPVLAMMPHALSYHLDRKGGYIKNVYTRTKKINYLTAKYLAVFLSGGLTVLFPYLVSLPVTACMLPALTPIRNGQYLSATELFSSIFYTKPFAYIAIYMVITFFYGGIFATTALAAASIVDNIFLLGMVPFLIWYGFTTASNFVGRKSGITVDLIWLLDMSHGAILHKETVFVTGAVVGVITAIIYFVNGVKQDAL</sequence>
<name>A0ABV1H3Q8_9FIRM</name>